<dbReference type="EMBL" id="FOOY01000019">
    <property type="protein sequence ID" value="SFG73136.1"/>
    <property type="molecule type" value="Genomic_DNA"/>
</dbReference>
<dbReference type="STRING" id="269670.SAMN02982927_02589"/>
<dbReference type="InterPro" id="IPR022258">
    <property type="entry name" value="Flagellar_operon_YvyF"/>
</dbReference>
<proteinExistence type="predicted"/>
<name>A0A1I2UE76_9BACL</name>
<keyword evidence="1" id="KW-0282">Flagellum</keyword>
<evidence type="ECO:0000313" key="2">
    <source>
        <dbReference type="Proteomes" id="UP000198752"/>
    </source>
</evidence>
<dbReference type="AlphaFoldDB" id="A0A1I2UE76"/>
<dbReference type="Proteomes" id="UP000198752">
    <property type="component" value="Unassembled WGS sequence"/>
</dbReference>
<accession>A0A1I2UE76</accession>
<reference evidence="2" key="1">
    <citation type="submission" date="2016-10" db="EMBL/GenBank/DDBJ databases">
        <authorList>
            <person name="Varghese N."/>
            <person name="Submissions S."/>
        </authorList>
    </citation>
    <scope>NUCLEOTIDE SEQUENCE [LARGE SCALE GENOMIC DNA]</scope>
    <source>
        <strain evidence="2">ATCC 700379</strain>
    </source>
</reference>
<evidence type="ECO:0000313" key="1">
    <source>
        <dbReference type="EMBL" id="SFG73136.1"/>
    </source>
</evidence>
<sequence length="129" mass="15092">MAELENCKECGKLYVRVTSPYCPNCLKKQDEMFETVYRFIRKQENRMSTVPQVHEATGVAIDWIYQWIREGRLQTTLFQNLGYPCKSCGRLIQTGSLCDHCLKDLERDMERAHIESKKAPNLKGKTYHT</sequence>
<dbReference type="NCBIfam" id="TIGR03826">
    <property type="entry name" value="YvyF"/>
    <property type="match status" value="1"/>
</dbReference>
<keyword evidence="2" id="KW-1185">Reference proteome</keyword>
<protein>
    <submittedName>
        <fullName evidence="1">Flagellar operon protein TIGR03826</fullName>
    </submittedName>
</protein>
<dbReference type="OrthoDB" id="1739831at2"/>
<dbReference type="RefSeq" id="WP_093673603.1">
    <property type="nucleotide sequence ID" value="NZ_FOOY01000019.1"/>
</dbReference>
<gene>
    <name evidence="1" type="ORF">SAMN02982927_02589</name>
</gene>
<keyword evidence="1" id="KW-0969">Cilium</keyword>
<organism evidence="1 2">
    <name type="scientific">Sporolactobacillus nakayamae</name>
    <dbReference type="NCBI Taxonomy" id="269670"/>
    <lineage>
        <taxon>Bacteria</taxon>
        <taxon>Bacillati</taxon>
        <taxon>Bacillota</taxon>
        <taxon>Bacilli</taxon>
        <taxon>Bacillales</taxon>
        <taxon>Sporolactobacillaceae</taxon>
        <taxon>Sporolactobacillus</taxon>
    </lineage>
</organism>
<keyword evidence="1" id="KW-0966">Cell projection</keyword>